<sequence>VRFRRRAPLSLPDAEQLLQKAREQLRKLREEGVSHGDLRRAETKVRGAIAEVARAKKPPGSPQIVSEVQALKIGDIGLVGVPGEPFTETVLAIKQCSPFAATAAVSYANDEIGYFPDARSVSAGTYEVLKSPFGSDAAEVLREAALRTLRNART</sequence>
<protein>
    <submittedName>
        <fullName evidence="1">Uncharacterized protein</fullName>
    </submittedName>
</protein>
<organism evidence="1">
    <name type="scientific">marine sediment metagenome</name>
    <dbReference type="NCBI Taxonomy" id="412755"/>
    <lineage>
        <taxon>unclassified sequences</taxon>
        <taxon>metagenomes</taxon>
        <taxon>ecological metagenomes</taxon>
    </lineage>
</organism>
<dbReference type="AlphaFoldDB" id="X1VT33"/>
<evidence type="ECO:0000313" key="1">
    <source>
        <dbReference type="EMBL" id="GAJ13045.1"/>
    </source>
</evidence>
<accession>X1VT33</accession>
<feature type="non-terminal residue" evidence="1">
    <location>
        <position position="1"/>
    </location>
</feature>
<reference evidence="1" key="1">
    <citation type="journal article" date="2014" name="Front. Microbiol.">
        <title>High frequency of phylogenetically diverse reductive dehalogenase-homologous genes in deep subseafloor sedimentary metagenomes.</title>
        <authorList>
            <person name="Kawai M."/>
            <person name="Futagami T."/>
            <person name="Toyoda A."/>
            <person name="Takaki Y."/>
            <person name="Nishi S."/>
            <person name="Hori S."/>
            <person name="Arai W."/>
            <person name="Tsubouchi T."/>
            <person name="Morono Y."/>
            <person name="Uchiyama I."/>
            <person name="Ito T."/>
            <person name="Fujiyama A."/>
            <person name="Inagaki F."/>
            <person name="Takami H."/>
        </authorList>
    </citation>
    <scope>NUCLEOTIDE SEQUENCE</scope>
    <source>
        <strain evidence="1">Expedition CK06-06</strain>
    </source>
</reference>
<name>X1VT33_9ZZZZ</name>
<gene>
    <name evidence="1" type="ORF">S12H4_47751</name>
</gene>
<dbReference type="EMBL" id="BARW01029767">
    <property type="protein sequence ID" value="GAJ13045.1"/>
    <property type="molecule type" value="Genomic_DNA"/>
</dbReference>
<proteinExistence type="predicted"/>
<comment type="caution">
    <text evidence="1">The sequence shown here is derived from an EMBL/GenBank/DDBJ whole genome shotgun (WGS) entry which is preliminary data.</text>
</comment>